<evidence type="ECO:0000256" key="3">
    <source>
        <dbReference type="ARBA" id="ARBA00022679"/>
    </source>
</evidence>
<evidence type="ECO:0000256" key="7">
    <source>
        <dbReference type="ARBA" id="ARBA00022989"/>
    </source>
</evidence>
<evidence type="ECO:0000256" key="16">
    <source>
        <dbReference type="SAM" id="Phobius"/>
    </source>
</evidence>
<accession>A0A2H0R9F5</accession>
<dbReference type="EMBL" id="PCXU01000044">
    <property type="protein sequence ID" value="PIR42986.1"/>
    <property type="molecule type" value="Genomic_DNA"/>
</dbReference>
<evidence type="ECO:0000256" key="10">
    <source>
        <dbReference type="ARBA" id="ARBA00033270"/>
    </source>
</evidence>
<evidence type="ECO:0000313" key="17">
    <source>
        <dbReference type="EMBL" id="PIR42986.1"/>
    </source>
</evidence>
<comment type="catalytic activity">
    <reaction evidence="15">
        <text>[GlcNAc-(1-&gt;4)-Mur2Ac(oyl-L-Ala-gamma-D-Glu-L-Lys-D-Ala-D-Ala)](n)-di-trans,octa-cis-undecaprenyl diphosphate + beta-D-GlcNAc-(1-&gt;4)-Mur2Ac(oyl-L-Ala-gamma-D-Glu-L-Lys-D-Ala-D-Ala)-di-trans,octa-cis-undecaprenyl diphosphate = [GlcNAc-(1-&gt;4)-Mur2Ac(oyl-L-Ala-gamma-D-Glu-L-Lys-D-Ala-D-Ala)](n+1)-di-trans,octa-cis-undecaprenyl diphosphate + di-trans,octa-cis-undecaprenyl diphosphate + H(+)</text>
        <dbReference type="Rhea" id="RHEA:23708"/>
        <dbReference type="Rhea" id="RHEA-COMP:9602"/>
        <dbReference type="Rhea" id="RHEA-COMP:9603"/>
        <dbReference type="ChEBI" id="CHEBI:15378"/>
        <dbReference type="ChEBI" id="CHEBI:58405"/>
        <dbReference type="ChEBI" id="CHEBI:60033"/>
        <dbReference type="ChEBI" id="CHEBI:78435"/>
        <dbReference type="EC" id="2.4.99.28"/>
    </reaction>
</comment>
<dbReference type="GO" id="GO:0008955">
    <property type="term" value="F:peptidoglycan glycosyltransferase activity"/>
    <property type="evidence" value="ECO:0007669"/>
    <property type="project" value="UniProtKB-EC"/>
</dbReference>
<gene>
    <name evidence="17" type="ORF">COV24_05015</name>
</gene>
<organism evidence="17 18">
    <name type="scientific">candidate division WWE3 bacterium CG10_big_fil_rev_8_21_14_0_10_32_10</name>
    <dbReference type="NCBI Taxonomy" id="1975090"/>
    <lineage>
        <taxon>Bacteria</taxon>
        <taxon>Katanobacteria</taxon>
    </lineage>
</organism>
<evidence type="ECO:0000256" key="2">
    <source>
        <dbReference type="ARBA" id="ARBA00022676"/>
    </source>
</evidence>
<dbReference type="Proteomes" id="UP000230214">
    <property type="component" value="Unassembled WGS sequence"/>
</dbReference>
<evidence type="ECO:0000256" key="11">
    <source>
        <dbReference type="ARBA" id="ARBA00038053"/>
    </source>
</evidence>
<dbReference type="GO" id="GO:0005886">
    <property type="term" value="C:plasma membrane"/>
    <property type="evidence" value="ECO:0007669"/>
    <property type="project" value="TreeGrafter"/>
</dbReference>
<evidence type="ECO:0000256" key="5">
    <source>
        <dbReference type="ARBA" id="ARBA00022960"/>
    </source>
</evidence>
<dbReference type="GO" id="GO:0051301">
    <property type="term" value="P:cell division"/>
    <property type="evidence" value="ECO:0007669"/>
    <property type="project" value="InterPro"/>
</dbReference>
<dbReference type="PANTHER" id="PTHR30474">
    <property type="entry name" value="CELL CYCLE PROTEIN"/>
    <property type="match status" value="1"/>
</dbReference>
<dbReference type="PROSITE" id="PS00428">
    <property type="entry name" value="FTSW_RODA_SPOVE"/>
    <property type="match status" value="1"/>
</dbReference>
<keyword evidence="7 16" id="KW-1133">Transmembrane helix</keyword>
<evidence type="ECO:0000256" key="9">
    <source>
        <dbReference type="ARBA" id="ARBA00032370"/>
    </source>
</evidence>
<dbReference type="PANTHER" id="PTHR30474:SF2">
    <property type="entry name" value="PEPTIDOGLYCAN GLYCOSYLTRANSFERASE FTSW-RELATED"/>
    <property type="match status" value="1"/>
</dbReference>
<comment type="subcellular location">
    <subcellularLocation>
        <location evidence="1">Membrane</location>
        <topology evidence="1">Multi-pass membrane protein</topology>
    </subcellularLocation>
</comment>
<evidence type="ECO:0000256" key="15">
    <source>
        <dbReference type="ARBA" id="ARBA00049902"/>
    </source>
</evidence>
<proteinExistence type="inferred from homology"/>
<feature type="transmembrane region" description="Helical" evidence="16">
    <location>
        <begin position="327"/>
        <end position="346"/>
    </location>
</feature>
<keyword evidence="2" id="KW-0328">Glycosyltransferase</keyword>
<feature type="transmembrane region" description="Helical" evidence="16">
    <location>
        <begin position="182"/>
        <end position="199"/>
    </location>
</feature>
<keyword evidence="6" id="KW-0573">Peptidoglycan synthesis</keyword>
<dbReference type="EC" id="2.4.99.28" evidence="14"/>
<dbReference type="GO" id="GO:0015648">
    <property type="term" value="F:lipid-linked peptidoglycan transporter activity"/>
    <property type="evidence" value="ECO:0007669"/>
    <property type="project" value="TreeGrafter"/>
</dbReference>
<feature type="transmembrane region" description="Helical" evidence="16">
    <location>
        <begin position="79"/>
        <end position="96"/>
    </location>
</feature>
<protein>
    <recommendedName>
        <fullName evidence="12">Probable peptidoglycan glycosyltransferase FtsW</fullName>
        <ecNumber evidence="14">2.4.99.28</ecNumber>
    </recommendedName>
    <alternativeName>
        <fullName evidence="13">Cell division protein FtsW</fullName>
    </alternativeName>
    <alternativeName>
        <fullName evidence="10">Cell wall polymerase</fullName>
    </alternativeName>
    <alternativeName>
        <fullName evidence="9">Peptidoglycan polymerase</fullName>
    </alternativeName>
</protein>
<dbReference type="Pfam" id="PF01098">
    <property type="entry name" value="FTSW_RODA_SPOVE"/>
    <property type="match status" value="1"/>
</dbReference>
<comment type="caution">
    <text evidence="17">The sequence shown here is derived from an EMBL/GenBank/DDBJ whole genome shotgun (WGS) entry which is preliminary data.</text>
</comment>
<name>A0A2H0R9F5_UNCKA</name>
<feature type="transmembrane region" description="Helical" evidence="16">
    <location>
        <begin position="160"/>
        <end position="176"/>
    </location>
</feature>
<evidence type="ECO:0000256" key="12">
    <source>
        <dbReference type="ARBA" id="ARBA00041185"/>
    </source>
</evidence>
<feature type="transmembrane region" description="Helical" evidence="16">
    <location>
        <begin position="352"/>
        <end position="374"/>
    </location>
</feature>
<evidence type="ECO:0000256" key="14">
    <source>
        <dbReference type="ARBA" id="ARBA00044770"/>
    </source>
</evidence>
<reference evidence="17 18" key="1">
    <citation type="submission" date="2017-09" db="EMBL/GenBank/DDBJ databases">
        <title>Depth-based differentiation of microbial function through sediment-hosted aquifers and enrichment of novel symbionts in the deep terrestrial subsurface.</title>
        <authorList>
            <person name="Probst A.J."/>
            <person name="Ladd B."/>
            <person name="Jarett J.K."/>
            <person name="Geller-Mcgrath D.E."/>
            <person name="Sieber C.M."/>
            <person name="Emerson J.B."/>
            <person name="Anantharaman K."/>
            <person name="Thomas B.C."/>
            <person name="Malmstrom R."/>
            <person name="Stieglmeier M."/>
            <person name="Klingl A."/>
            <person name="Woyke T."/>
            <person name="Ryan C.M."/>
            <person name="Banfield J.F."/>
        </authorList>
    </citation>
    <scope>NUCLEOTIDE SEQUENCE [LARGE SCALE GENOMIC DNA]</scope>
    <source>
        <strain evidence="17">CG10_big_fil_rev_8_21_14_0_10_32_10</strain>
    </source>
</reference>
<dbReference type="InterPro" id="IPR018365">
    <property type="entry name" value="Cell_cycle_FtsW-rel_CS"/>
</dbReference>
<evidence type="ECO:0000256" key="6">
    <source>
        <dbReference type="ARBA" id="ARBA00022984"/>
    </source>
</evidence>
<evidence type="ECO:0000313" key="18">
    <source>
        <dbReference type="Proteomes" id="UP000230214"/>
    </source>
</evidence>
<dbReference type="AlphaFoldDB" id="A0A2H0R9F5"/>
<dbReference type="InterPro" id="IPR001182">
    <property type="entry name" value="FtsW/RodA"/>
</dbReference>
<sequence length="376" mass="42491">MNSSMYRKKISESRSFLVIPLILSLLISIFLVYNSSSTYAYDYFGSEYYFLINQTIWIFVGSIMFFIIQKIPDSFFNKLLVPVYFAALFLLFFMLFPTPFSLEAYGARRWFLINPEPFPAIPYINRLGFQPSEFMKLLICLLLPKVLLSVRSMVSTKDKIIKYLIYLIVPVLLVLLEPDLKNAVLILCIGLTILFVSGFNVKYFFYSVPVLLALALLLIVTSPYRMERLKTYLGNDSGSSYHVKQINIALGSGGLFGVGLGQSRQKVEYLPEVVGDSIFAILGEEFGFVGSFVLISILFYLFLSLYKSIYLIKDISKKLTVTGIFTWYGLQVFLNLGAVSGVIPLTGVPLPLISYGGSSLLFIMSAIAFVYKYIKS</sequence>
<keyword evidence="8 16" id="KW-0472">Membrane</keyword>
<feature type="transmembrane region" description="Helical" evidence="16">
    <location>
        <begin position="48"/>
        <end position="67"/>
    </location>
</feature>
<evidence type="ECO:0000256" key="4">
    <source>
        <dbReference type="ARBA" id="ARBA00022692"/>
    </source>
</evidence>
<keyword evidence="4 16" id="KW-0812">Transmembrane</keyword>
<feature type="transmembrane region" description="Helical" evidence="16">
    <location>
        <begin position="16"/>
        <end position="36"/>
    </location>
</feature>
<dbReference type="GO" id="GO:0008360">
    <property type="term" value="P:regulation of cell shape"/>
    <property type="evidence" value="ECO:0007669"/>
    <property type="project" value="UniProtKB-KW"/>
</dbReference>
<keyword evidence="3" id="KW-0808">Transferase</keyword>
<evidence type="ECO:0000256" key="13">
    <source>
        <dbReference type="ARBA" id="ARBA00041418"/>
    </source>
</evidence>
<feature type="transmembrane region" description="Helical" evidence="16">
    <location>
        <begin position="204"/>
        <end position="224"/>
    </location>
</feature>
<keyword evidence="5" id="KW-0133">Cell shape</keyword>
<feature type="transmembrane region" description="Helical" evidence="16">
    <location>
        <begin position="286"/>
        <end position="306"/>
    </location>
</feature>
<evidence type="ECO:0000256" key="1">
    <source>
        <dbReference type="ARBA" id="ARBA00004141"/>
    </source>
</evidence>
<comment type="similarity">
    <text evidence="11">Belongs to the SEDS family. FtsW subfamily.</text>
</comment>
<dbReference type="GO" id="GO:0032153">
    <property type="term" value="C:cell division site"/>
    <property type="evidence" value="ECO:0007669"/>
    <property type="project" value="TreeGrafter"/>
</dbReference>
<evidence type="ECO:0000256" key="8">
    <source>
        <dbReference type="ARBA" id="ARBA00023136"/>
    </source>
</evidence>
<dbReference type="GO" id="GO:0009252">
    <property type="term" value="P:peptidoglycan biosynthetic process"/>
    <property type="evidence" value="ECO:0007669"/>
    <property type="project" value="UniProtKB-KW"/>
</dbReference>